<dbReference type="CDD" id="cd02440">
    <property type="entry name" value="AdoMet_MTases"/>
    <property type="match status" value="1"/>
</dbReference>
<organism evidence="2">
    <name type="scientific">marine sediment metagenome</name>
    <dbReference type="NCBI Taxonomy" id="412755"/>
    <lineage>
        <taxon>unclassified sequences</taxon>
        <taxon>metagenomes</taxon>
        <taxon>ecological metagenomes</taxon>
    </lineage>
</organism>
<dbReference type="SUPFAM" id="SSF53335">
    <property type="entry name" value="S-adenosyl-L-methionine-dependent methyltransferases"/>
    <property type="match status" value="1"/>
</dbReference>
<dbReference type="Gene3D" id="3.40.50.150">
    <property type="entry name" value="Vaccinia Virus protein VP39"/>
    <property type="match status" value="1"/>
</dbReference>
<accession>X1GZN9</accession>
<dbReference type="InterPro" id="IPR013216">
    <property type="entry name" value="Methyltransf_11"/>
</dbReference>
<dbReference type="AlphaFoldDB" id="X1GZN9"/>
<sequence>MKKKKLNQWKETYELKNIYCTEKRFPFFKIAADYLPNKNNSLIVDVGTGDASFVDSLGLDKKYENLYLLDKNQSTIRELKKRFKNAILYKVPDRLPFDNKSVDFIHCSHLIEHLYYDEFYKFLKEIDRVMKINGVLVFSAPLYWEKFYGNPSHIKPYNPESIILNFCYGMKNLSNDEISESYSLLKLIYRYSKSNKTEEGLGSSLKSIDLLISFIKWIFSKLFKVYNYRKSGYTIVLKKEL</sequence>
<dbReference type="EMBL" id="BARU01006899">
    <property type="protein sequence ID" value="GAH38463.1"/>
    <property type="molecule type" value="Genomic_DNA"/>
</dbReference>
<feature type="domain" description="Methyltransferase type 11" evidence="1">
    <location>
        <begin position="44"/>
        <end position="138"/>
    </location>
</feature>
<protein>
    <recommendedName>
        <fullName evidence="1">Methyltransferase type 11 domain-containing protein</fullName>
    </recommendedName>
</protein>
<dbReference type="GO" id="GO:0008757">
    <property type="term" value="F:S-adenosylmethionine-dependent methyltransferase activity"/>
    <property type="evidence" value="ECO:0007669"/>
    <property type="project" value="InterPro"/>
</dbReference>
<dbReference type="Pfam" id="PF08241">
    <property type="entry name" value="Methyltransf_11"/>
    <property type="match status" value="1"/>
</dbReference>
<reference evidence="2" key="1">
    <citation type="journal article" date="2014" name="Front. Microbiol.">
        <title>High frequency of phylogenetically diverse reductive dehalogenase-homologous genes in deep subseafloor sedimentary metagenomes.</title>
        <authorList>
            <person name="Kawai M."/>
            <person name="Futagami T."/>
            <person name="Toyoda A."/>
            <person name="Takaki Y."/>
            <person name="Nishi S."/>
            <person name="Hori S."/>
            <person name="Arai W."/>
            <person name="Tsubouchi T."/>
            <person name="Morono Y."/>
            <person name="Uchiyama I."/>
            <person name="Ito T."/>
            <person name="Fujiyama A."/>
            <person name="Inagaki F."/>
            <person name="Takami H."/>
        </authorList>
    </citation>
    <scope>NUCLEOTIDE SEQUENCE</scope>
    <source>
        <strain evidence="2">Expedition CK06-06</strain>
    </source>
</reference>
<dbReference type="InterPro" id="IPR029063">
    <property type="entry name" value="SAM-dependent_MTases_sf"/>
</dbReference>
<comment type="caution">
    <text evidence="2">The sequence shown here is derived from an EMBL/GenBank/DDBJ whole genome shotgun (WGS) entry which is preliminary data.</text>
</comment>
<evidence type="ECO:0000259" key="1">
    <source>
        <dbReference type="Pfam" id="PF08241"/>
    </source>
</evidence>
<name>X1GZN9_9ZZZZ</name>
<gene>
    <name evidence="2" type="ORF">S03H2_13596</name>
</gene>
<proteinExistence type="predicted"/>
<evidence type="ECO:0000313" key="2">
    <source>
        <dbReference type="EMBL" id="GAH38463.1"/>
    </source>
</evidence>